<dbReference type="GO" id="GO:0003677">
    <property type="term" value="F:DNA binding"/>
    <property type="evidence" value="ECO:0007669"/>
    <property type="project" value="InterPro"/>
</dbReference>
<dbReference type="InterPro" id="IPR002104">
    <property type="entry name" value="Integrase_catalytic"/>
</dbReference>
<organism evidence="3 4">
    <name type="scientific">Actinocorallia herbida</name>
    <dbReference type="NCBI Taxonomy" id="58109"/>
    <lineage>
        <taxon>Bacteria</taxon>
        <taxon>Bacillati</taxon>
        <taxon>Actinomycetota</taxon>
        <taxon>Actinomycetes</taxon>
        <taxon>Streptosporangiales</taxon>
        <taxon>Thermomonosporaceae</taxon>
        <taxon>Actinocorallia</taxon>
    </lineage>
</organism>
<dbReference type="InterPro" id="IPR013762">
    <property type="entry name" value="Integrase-like_cat_sf"/>
</dbReference>
<dbReference type="Proteomes" id="UP000272400">
    <property type="component" value="Unassembled WGS sequence"/>
</dbReference>
<proteinExistence type="predicted"/>
<accession>A0A3N1D2V1</accession>
<dbReference type="GO" id="GO:0006310">
    <property type="term" value="P:DNA recombination"/>
    <property type="evidence" value="ECO:0007669"/>
    <property type="project" value="UniProtKB-KW"/>
</dbReference>
<keyword evidence="4" id="KW-1185">Reference proteome</keyword>
<evidence type="ECO:0000313" key="3">
    <source>
        <dbReference type="EMBL" id="ROO87865.1"/>
    </source>
</evidence>
<dbReference type="GO" id="GO:0015074">
    <property type="term" value="P:DNA integration"/>
    <property type="evidence" value="ECO:0007669"/>
    <property type="project" value="InterPro"/>
</dbReference>
<dbReference type="InterPro" id="IPR011010">
    <property type="entry name" value="DNA_brk_join_enz"/>
</dbReference>
<comment type="caution">
    <text evidence="3">The sequence shown here is derived from an EMBL/GenBank/DDBJ whole genome shotgun (WGS) entry which is preliminary data.</text>
</comment>
<evidence type="ECO:0000256" key="1">
    <source>
        <dbReference type="ARBA" id="ARBA00023172"/>
    </source>
</evidence>
<sequence>MCHAIQEHIDEHDIGPDDLLFPNWMFAYHRPTPPAEQEDELPPLVSNSGAVYEHGTKGARYSLKCDCAKCKAYAADYQRAWRRKRAAEQRDQGGKRVDTWRRDGTEFLSTQVWNRFWENARAAVGLPEGFTPYNARHTGISWAIAKGVDLQKVRQRAGHGNLTVTSRYAAILDEHDTTLADALEEIFDS</sequence>
<dbReference type="Pfam" id="PF00589">
    <property type="entry name" value="Phage_integrase"/>
    <property type="match status" value="1"/>
</dbReference>
<keyword evidence="1" id="KW-0233">DNA recombination</keyword>
<dbReference type="RefSeq" id="WP_123667098.1">
    <property type="nucleotide sequence ID" value="NZ_RJKE01000001.1"/>
</dbReference>
<feature type="domain" description="Tyr recombinase" evidence="2">
    <location>
        <begin position="108"/>
        <end position="174"/>
    </location>
</feature>
<dbReference type="Gene3D" id="1.10.443.10">
    <property type="entry name" value="Intergrase catalytic core"/>
    <property type="match status" value="1"/>
</dbReference>
<evidence type="ECO:0000313" key="4">
    <source>
        <dbReference type="Proteomes" id="UP000272400"/>
    </source>
</evidence>
<evidence type="ECO:0000259" key="2">
    <source>
        <dbReference type="Pfam" id="PF00589"/>
    </source>
</evidence>
<dbReference type="EMBL" id="RJKE01000001">
    <property type="protein sequence ID" value="ROO87865.1"/>
    <property type="molecule type" value="Genomic_DNA"/>
</dbReference>
<gene>
    <name evidence="3" type="ORF">EDD29_5513</name>
</gene>
<reference evidence="3 4" key="1">
    <citation type="submission" date="2018-11" db="EMBL/GenBank/DDBJ databases">
        <title>Sequencing the genomes of 1000 actinobacteria strains.</title>
        <authorList>
            <person name="Klenk H.-P."/>
        </authorList>
    </citation>
    <scope>NUCLEOTIDE SEQUENCE [LARGE SCALE GENOMIC DNA]</scope>
    <source>
        <strain evidence="3 4">DSM 44254</strain>
    </source>
</reference>
<dbReference type="AlphaFoldDB" id="A0A3N1D2V1"/>
<protein>
    <submittedName>
        <fullName evidence="3">Phage integrase family protein</fullName>
    </submittedName>
</protein>
<dbReference type="SUPFAM" id="SSF56349">
    <property type="entry name" value="DNA breaking-rejoining enzymes"/>
    <property type="match status" value="1"/>
</dbReference>
<dbReference type="CDD" id="cd00397">
    <property type="entry name" value="DNA_BRE_C"/>
    <property type="match status" value="1"/>
</dbReference>
<name>A0A3N1D2V1_9ACTN</name>
<dbReference type="OrthoDB" id="1822491at2"/>